<dbReference type="EMBL" id="AGUD01000346">
    <property type="protein sequence ID" value="EHN08733.1"/>
    <property type="molecule type" value="Genomic_DNA"/>
</dbReference>
<evidence type="ECO:0000313" key="3">
    <source>
        <dbReference type="EMBL" id="EHN08733.1"/>
    </source>
</evidence>
<organism evidence="3 4">
    <name type="scientific">Patulibacter medicamentivorans</name>
    <dbReference type="NCBI Taxonomy" id="1097667"/>
    <lineage>
        <taxon>Bacteria</taxon>
        <taxon>Bacillati</taxon>
        <taxon>Actinomycetota</taxon>
        <taxon>Thermoleophilia</taxon>
        <taxon>Solirubrobacterales</taxon>
        <taxon>Patulibacteraceae</taxon>
        <taxon>Patulibacter</taxon>
    </lineage>
</organism>
<evidence type="ECO:0000256" key="1">
    <source>
        <dbReference type="SAM" id="SignalP"/>
    </source>
</evidence>
<reference evidence="3 4" key="1">
    <citation type="journal article" date="2013" name="Biodegradation">
        <title>Quantitative proteomic analysis of ibuprofen-degrading Patulibacter sp. strain I11.</title>
        <authorList>
            <person name="Almeida B."/>
            <person name="Kjeldal H."/>
            <person name="Lolas I."/>
            <person name="Knudsen A.D."/>
            <person name="Carvalho G."/>
            <person name="Nielsen K.L."/>
            <person name="Barreto Crespo M.T."/>
            <person name="Stensballe A."/>
            <person name="Nielsen J.L."/>
        </authorList>
    </citation>
    <scope>NUCLEOTIDE SEQUENCE [LARGE SCALE GENOMIC DNA]</scope>
    <source>
        <strain evidence="3 4">I11</strain>
    </source>
</reference>
<comment type="caution">
    <text evidence="3">The sequence shown here is derived from an EMBL/GenBank/DDBJ whole genome shotgun (WGS) entry which is preliminary data.</text>
</comment>
<dbReference type="RefSeq" id="WP_007579635.1">
    <property type="nucleotide sequence ID" value="NZ_AGUD01000346.1"/>
</dbReference>
<feature type="signal peptide" evidence="1">
    <location>
        <begin position="1"/>
        <end position="30"/>
    </location>
</feature>
<accession>H0EC61</accession>
<gene>
    <name evidence="3" type="ORF">PAI11_44390</name>
</gene>
<dbReference type="Proteomes" id="UP000005143">
    <property type="component" value="Unassembled WGS sequence"/>
</dbReference>
<keyword evidence="1" id="KW-0732">Signal</keyword>
<proteinExistence type="predicted"/>
<feature type="domain" description="Htaa" evidence="2">
    <location>
        <begin position="38"/>
        <end position="200"/>
    </location>
</feature>
<feature type="chain" id="PRO_5038500746" description="Htaa domain-containing protein" evidence="1">
    <location>
        <begin position="31"/>
        <end position="207"/>
    </location>
</feature>
<dbReference type="AlphaFoldDB" id="H0EC61"/>
<dbReference type="InterPro" id="IPR007331">
    <property type="entry name" value="Htaa"/>
</dbReference>
<protein>
    <recommendedName>
        <fullName evidence="2">Htaa domain-containing protein</fullName>
    </recommendedName>
</protein>
<keyword evidence="4" id="KW-1185">Reference proteome</keyword>
<name>H0EC61_9ACTN</name>
<dbReference type="Pfam" id="PF04213">
    <property type="entry name" value="HtaA"/>
    <property type="match status" value="1"/>
</dbReference>
<sequence>MSTISRTSRLSAALGATLVLALAVPAVSSATIPGGVTSANWNVRNSWVNYLTNPAWSLWIPPFGSVTATANTPAAGDAAPSGDPAGGFSTHDGTTPFGYVFTVKSDAGSPRTVTLKGGLDFDLPAHGIDISLKNVRVVANGSGEQLKVDATYVPLAGSTVSAPGIVLGNVSSAGAVTLTAAGATVFNGGSNGSYSAGDAFGTVAYGS</sequence>
<evidence type="ECO:0000259" key="2">
    <source>
        <dbReference type="Pfam" id="PF04213"/>
    </source>
</evidence>
<evidence type="ECO:0000313" key="4">
    <source>
        <dbReference type="Proteomes" id="UP000005143"/>
    </source>
</evidence>